<accession>A0A318T3V9</accession>
<dbReference type="Gene3D" id="1.10.10.10">
    <property type="entry name" value="Winged helix-like DNA-binding domain superfamily/Winged helix DNA-binding domain"/>
    <property type="match status" value="1"/>
</dbReference>
<dbReference type="Pfam" id="PF00126">
    <property type="entry name" value="HTH_1"/>
    <property type="match status" value="1"/>
</dbReference>
<evidence type="ECO:0000256" key="1">
    <source>
        <dbReference type="ARBA" id="ARBA00009437"/>
    </source>
</evidence>
<keyword evidence="4" id="KW-0804">Transcription</keyword>
<dbReference type="Proteomes" id="UP000247454">
    <property type="component" value="Unassembled WGS sequence"/>
</dbReference>
<dbReference type="GO" id="GO:0043565">
    <property type="term" value="F:sequence-specific DNA binding"/>
    <property type="evidence" value="ECO:0007669"/>
    <property type="project" value="TreeGrafter"/>
</dbReference>
<dbReference type="GO" id="GO:0006351">
    <property type="term" value="P:DNA-templated transcription"/>
    <property type="evidence" value="ECO:0007669"/>
    <property type="project" value="TreeGrafter"/>
</dbReference>
<dbReference type="FunFam" id="3.40.190.290:FF:000001">
    <property type="entry name" value="Transcriptional regulator, LysR family"/>
    <property type="match status" value="1"/>
</dbReference>
<dbReference type="Pfam" id="PF03466">
    <property type="entry name" value="LysR_substrate"/>
    <property type="match status" value="1"/>
</dbReference>
<dbReference type="PANTHER" id="PTHR30537:SF71">
    <property type="entry name" value="TRANSCRIPTIONAL REGULATORY PROTEIN"/>
    <property type="match status" value="1"/>
</dbReference>
<dbReference type="PANTHER" id="PTHR30537">
    <property type="entry name" value="HTH-TYPE TRANSCRIPTIONAL REGULATOR"/>
    <property type="match status" value="1"/>
</dbReference>
<gene>
    <name evidence="6" type="ORF">C7477_11242</name>
</gene>
<organism evidence="6 7">
    <name type="scientific">Phyllobacterium leguminum</name>
    <dbReference type="NCBI Taxonomy" id="314237"/>
    <lineage>
        <taxon>Bacteria</taxon>
        <taxon>Pseudomonadati</taxon>
        <taxon>Pseudomonadota</taxon>
        <taxon>Alphaproteobacteria</taxon>
        <taxon>Hyphomicrobiales</taxon>
        <taxon>Phyllobacteriaceae</taxon>
        <taxon>Phyllobacterium</taxon>
    </lineage>
</organism>
<dbReference type="PROSITE" id="PS50931">
    <property type="entry name" value="HTH_LYSR"/>
    <property type="match status" value="1"/>
</dbReference>
<dbReference type="OrthoDB" id="9786526at2"/>
<sequence length="301" mass="33549">MNNRAGEMEVFIEVAEQASFAAAARRLHLSPSAVSKVISRIEERLGTGLLVRSTRSLRLTQEGEVYLTHARDILAQINGVERTITSGACATPRGRLRVNASVPIANCWVTPFLPEFLEKYPEIELDFSLTDALIDLIEDRTDVAIRVGPLRDSSLKARKLRESRYVVVAAPKYLARRGIPQRPTDLTNHNCLAFNFRRSMDEWPFQEHPAAPIRSIPIRGNIQVNNGETVRQLAVAGLGIARLARFHVQSDIDAGRLVPILEEFNPGDTELIHAVFVGHEQLVARVRAFVDFLAERMGASN</sequence>
<comment type="similarity">
    <text evidence="1">Belongs to the LysR transcriptional regulatory family.</text>
</comment>
<name>A0A318T3V9_9HYPH</name>
<evidence type="ECO:0000313" key="6">
    <source>
        <dbReference type="EMBL" id="PYE87541.1"/>
    </source>
</evidence>
<dbReference type="AlphaFoldDB" id="A0A318T3V9"/>
<feature type="domain" description="HTH lysR-type" evidence="5">
    <location>
        <begin position="1"/>
        <end position="60"/>
    </location>
</feature>
<dbReference type="FunFam" id="1.10.10.10:FF:000001">
    <property type="entry name" value="LysR family transcriptional regulator"/>
    <property type="match status" value="1"/>
</dbReference>
<keyword evidence="2" id="KW-0805">Transcription regulation</keyword>
<keyword evidence="7" id="KW-1185">Reference proteome</keyword>
<dbReference type="InterPro" id="IPR058163">
    <property type="entry name" value="LysR-type_TF_proteobact-type"/>
</dbReference>
<dbReference type="PRINTS" id="PR00039">
    <property type="entry name" value="HTHLYSR"/>
</dbReference>
<evidence type="ECO:0000256" key="2">
    <source>
        <dbReference type="ARBA" id="ARBA00023015"/>
    </source>
</evidence>
<dbReference type="SUPFAM" id="SSF53850">
    <property type="entry name" value="Periplasmic binding protein-like II"/>
    <property type="match status" value="1"/>
</dbReference>
<reference evidence="6 7" key="1">
    <citation type="submission" date="2018-06" db="EMBL/GenBank/DDBJ databases">
        <title>Genomic Encyclopedia of Type Strains, Phase III (KMG-III): the genomes of soil and plant-associated and newly described type strains.</title>
        <authorList>
            <person name="Whitman W."/>
        </authorList>
    </citation>
    <scope>NUCLEOTIDE SEQUENCE [LARGE SCALE GENOMIC DNA]</scope>
    <source>
        <strain evidence="6 7">ORS 1419</strain>
    </source>
</reference>
<protein>
    <submittedName>
        <fullName evidence="6">LysR family transcriptional regulator</fullName>
    </submittedName>
</protein>
<dbReference type="Gene3D" id="3.40.190.290">
    <property type="match status" value="1"/>
</dbReference>
<proteinExistence type="inferred from homology"/>
<dbReference type="RefSeq" id="WP_110752109.1">
    <property type="nucleotide sequence ID" value="NZ_QJTF01000012.1"/>
</dbReference>
<dbReference type="GO" id="GO:0003700">
    <property type="term" value="F:DNA-binding transcription factor activity"/>
    <property type="evidence" value="ECO:0007669"/>
    <property type="project" value="InterPro"/>
</dbReference>
<evidence type="ECO:0000259" key="5">
    <source>
        <dbReference type="PROSITE" id="PS50931"/>
    </source>
</evidence>
<evidence type="ECO:0000313" key="7">
    <source>
        <dbReference type="Proteomes" id="UP000247454"/>
    </source>
</evidence>
<dbReference type="EMBL" id="QJTF01000012">
    <property type="protein sequence ID" value="PYE87541.1"/>
    <property type="molecule type" value="Genomic_DNA"/>
</dbReference>
<dbReference type="SUPFAM" id="SSF46785">
    <property type="entry name" value="Winged helix' DNA-binding domain"/>
    <property type="match status" value="1"/>
</dbReference>
<dbReference type="InterPro" id="IPR000847">
    <property type="entry name" value="LysR_HTH_N"/>
</dbReference>
<dbReference type="InterPro" id="IPR005119">
    <property type="entry name" value="LysR_subst-bd"/>
</dbReference>
<dbReference type="InterPro" id="IPR036388">
    <property type="entry name" value="WH-like_DNA-bd_sf"/>
</dbReference>
<evidence type="ECO:0000256" key="4">
    <source>
        <dbReference type="ARBA" id="ARBA00023163"/>
    </source>
</evidence>
<keyword evidence="3" id="KW-0238">DNA-binding</keyword>
<evidence type="ECO:0000256" key="3">
    <source>
        <dbReference type="ARBA" id="ARBA00023125"/>
    </source>
</evidence>
<comment type="caution">
    <text evidence="6">The sequence shown here is derived from an EMBL/GenBank/DDBJ whole genome shotgun (WGS) entry which is preliminary data.</text>
</comment>
<dbReference type="InterPro" id="IPR036390">
    <property type="entry name" value="WH_DNA-bd_sf"/>
</dbReference>